<reference evidence="2" key="1">
    <citation type="submission" date="2020-04" db="EMBL/GenBank/DDBJ databases">
        <title>Deep metagenomics examines the oral microbiome during advanced dental caries in children, revealing novel taxa and co-occurrences with host molecules.</title>
        <authorList>
            <person name="Baker J.L."/>
            <person name="Morton J.T."/>
            <person name="Dinis M."/>
            <person name="Alvarez R."/>
            <person name="Tran N.C."/>
            <person name="Knight R."/>
            <person name="Edlund A."/>
        </authorList>
    </citation>
    <scope>NUCLEOTIDE SEQUENCE</scope>
    <source>
        <strain evidence="2">JCVI_29_bin.11</strain>
    </source>
</reference>
<accession>A0A930KYY7</accession>
<dbReference type="AlphaFoldDB" id="A0A930KYY7"/>
<keyword evidence="1" id="KW-0812">Transmembrane</keyword>
<dbReference type="Gene3D" id="1.10.287.1490">
    <property type="match status" value="1"/>
</dbReference>
<evidence type="ECO:0000313" key="3">
    <source>
        <dbReference type="Proteomes" id="UP000713964"/>
    </source>
</evidence>
<feature type="transmembrane region" description="Helical" evidence="1">
    <location>
        <begin position="20"/>
        <end position="37"/>
    </location>
</feature>
<keyword evidence="1" id="KW-0472">Membrane</keyword>
<comment type="caution">
    <text evidence="2">The sequence shown here is derived from an EMBL/GenBank/DDBJ whole genome shotgun (WGS) entry which is preliminary data.</text>
</comment>
<evidence type="ECO:0000256" key="1">
    <source>
        <dbReference type="SAM" id="Phobius"/>
    </source>
</evidence>
<organism evidence="2 3">
    <name type="scientific">Rothia mucilaginosa</name>
    <dbReference type="NCBI Taxonomy" id="43675"/>
    <lineage>
        <taxon>Bacteria</taxon>
        <taxon>Bacillati</taxon>
        <taxon>Actinomycetota</taxon>
        <taxon>Actinomycetes</taxon>
        <taxon>Micrococcales</taxon>
        <taxon>Micrococcaceae</taxon>
        <taxon>Rothia</taxon>
    </lineage>
</organism>
<evidence type="ECO:0008006" key="4">
    <source>
        <dbReference type="Google" id="ProtNLM"/>
    </source>
</evidence>
<dbReference type="Proteomes" id="UP000713964">
    <property type="component" value="Unassembled WGS sequence"/>
</dbReference>
<dbReference type="EMBL" id="JABZXL010000020">
    <property type="protein sequence ID" value="MBF1659588.1"/>
    <property type="molecule type" value="Genomic_DNA"/>
</dbReference>
<gene>
    <name evidence="2" type="ORF">HXO58_07115</name>
</gene>
<protein>
    <recommendedName>
        <fullName evidence="4">DUF2746 domain-containing protein</fullName>
    </recommendedName>
</protein>
<proteinExistence type="predicted"/>
<name>A0A930KYY7_9MICC</name>
<sequence length="159" mass="17383">MTESAGPQAPIIAALTSPELIAAVVALLAALIARLASRLKRQQKDAAARLDNMSVHISRAADAAEAASEGVHNNHEQNLRDDLDMKFDDVFTRIDALTGAVESLRDTVSDQTRRLGSMESQLEGVRNDAREDRSFLHREVSDIHGRIGRMKARRGEEAS</sequence>
<keyword evidence="1" id="KW-1133">Transmembrane helix</keyword>
<evidence type="ECO:0000313" key="2">
    <source>
        <dbReference type="EMBL" id="MBF1659588.1"/>
    </source>
</evidence>